<dbReference type="Proteomes" id="UP000006844">
    <property type="component" value="Chromosome"/>
</dbReference>
<dbReference type="InterPro" id="IPR050312">
    <property type="entry name" value="IolE/XylAMocC-like"/>
</dbReference>
<evidence type="ECO:0000313" key="2">
    <source>
        <dbReference type="EMBL" id="ADV83518.1"/>
    </source>
</evidence>
<dbReference type="SUPFAM" id="SSF51658">
    <property type="entry name" value="Xylose isomerase-like"/>
    <property type="match status" value="1"/>
</dbReference>
<dbReference type="AlphaFoldDB" id="E8V2P3"/>
<protein>
    <submittedName>
        <fullName evidence="2">Xylose isomerase domain-containing protein TIM barrel</fullName>
    </submittedName>
</protein>
<name>E8V2P3_TERSS</name>
<dbReference type="eggNOG" id="COG1082">
    <property type="taxonomic scope" value="Bacteria"/>
</dbReference>
<dbReference type="PROSITE" id="PS51318">
    <property type="entry name" value="TAT"/>
    <property type="match status" value="1"/>
</dbReference>
<gene>
    <name evidence="2" type="ordered locus">AciPR4_2744</name>
</gene>
<reference evidence="2 3" key="1">
    <citation type="journal article" date="2012" name="Stand. Genomic Sci.">
        <title>Complete genome sequence of Terriglobus saanensis type strain SP1PR4(T), an Acidobacteria from tundra soil.</title>
        <authorList>
            <person name="Rawat S.R."/>
            <person name="Mannisto M.K."/>
            <person name="Starovoytov V."/>
            <person name="Goodwin L."/>
            <person name="Nolan M."/>
            <person name="Hauser L."/>
            <person name="Land M."/>
            <person name="Davenport K.W."/>
            <person name="Woyke T."/>
            <person name="Haggblom M.M."/>
        </authorList>
    </citation>
    <scope>NUCLEOTIDE SEQUENCE</scope>
    <source>
        <strain evidence="3">ATCC BAA-1853 / DSM 23119 / SP1PR4</strain>
    </source>
</reference>
<dbReference type="KEGG" id="tsa:AciPR4_2744"/>
<keyword evidence="2" id="KW-0413">Isomerase</keyword>
<dbReference type="OrthoDB" id="110753at2"/>
<dbReference type="GO" id="GO:0016853">
    <property type="term" value="F:isomerase activity"/>
    <property type="evidence" value="ECO:0007669"/>
    <property type="project" value="UniProtKB-KW"/>
</dbReference>
<dbReference type="InterPro" id="IPR013022">
    <property type="entry name" value="Xyl_isomerase-like_TIM-brl"/>
</dbReference>
<accession>E8V2P3</accession>
<dbReference type="HOGENOM" id="CLU_050006_6_0_0"/>
<sequence length="307" mass="33344">MENQMARRQFLKTVGAGMLAGAGVEFVGAPSAVAQTATSYPSVPKTPRLFSGCCAYTYRHEFENGSLTLETFIEKAVELRLDGVDMTVYYMKSTAPGYIENLRYLGYKHGVPFSGAGCGASMVQADAAKRADVLTQIKKWVDVTDRLGAPHLRVFAGKQPAGTTLAQATTWVVDTMKSACDYSGKKGITLGLEDHVGVSQSADVCLEIMHRVNSPYAGINIDISHFAPSPTQDSYAQIAACVPFASHTHIRNTFDDGSLIDMDRVWKMFADAGYKGYMSYEGEELNKAGVPSQIAQIQQLCKKYSSV</sequence>
<feature type="domain" description="Xylose isomerase-like TIM barrel" evidence="1">
    <location>
        <begin position="74"/>
        <end position="285"/>
    </location>
</feature>
<dbReference type="STRING" id="401053.AciPR4_2744"/>
<dbReference type="InterPro" id="IPR006311">
    <property type="entry name" value="TAT_signal"/>
</dbReference>
<keyword evidence="3" id="KW-1185">Reference proteome</keyword>
<dbReference type="PANTHER" id="PTHR12110">
    <property type="entry name" value="HYDROXYPYRUVATE ISOMERASE"/>
    <property type="match status" value="1"/>
</dbReference>
<dbReference type="InterPro" id="IPR036237">
    <property type="entry name" value="Xyl_isomerase-like_sf"/>
</dbReference>
<evidence type="ECO:0000259" key="1">
    <source>
        <dbReference type="Pfam" id="PF01261"/>
    </source>
</evidence>
<proteinExistence type="predicted"/>
<dbReference type="Gene3D" id="3.20.20.150">
    <property type="entry name" value="Divalent-metal-dependent TIM barrel enzymes"/>
    <property type="match status" value="1"/>
</dbReference>
<dbReference type="PANTHER" id="PTHR12110:SF53">
    <property type="entry name" value="BLR5974 PROTEIN"/>
    <property type="match status" value="1"/>
</dbReference>
<dbReference type="EMBL" id="CP002467">
    <property type="protein sequence ID" value="ADV83518.1"/>
    <property type="molecule type" value="Genomic_DNA"/>
</dbReference>
<dbReference type="Pfam" id="PF01261">
    <property type="entry name" value="AP_endonuc_2"/>
    <property type="match status" value="1"/>
</dbReference>
<organism evidence="2 3">
    <name type="scientific">Terriglobus saanensis (strain ATCC BAA-1853 / DSM 23119 / SP1PR4)</name>
    <dbReference type="NCBI Taxonomy" id="401053"/>
    <lineage>
        <taxon>Bacteria</taxon>
        <taxon>Pseudomonadati</taxon>
        <taxon>Acidobacteriota</taxon>
        <taxon>Terriglobia</taxon>
        <taxon>Terriglobales</taxon>
        <taxon>Acidobacteriaceae</taxon>
        <taxon>Terriglobus</taxon>
    </lineage>
</organism>
<evidence type="ECO:0000313" key="3">
    <source>
        <dbReference type="Proteomes" id="UP000006844"/>
    </source>
</evidence>